<evidence type="ECO:0000259" key="2">
    <source>
        <dbReference type="Pfam" id="PF04116"/>
    </source>
</evidence>
<dbReference type="RefSeq" id="WP_090547547.1">
    <property type="nucleotide sequence ID" value="NZ_FNSR01000002.1"/>
</dbReference>
<protein>
    <recommendedName>
        <fullName evidence="2">Fatty acid hydroxylase domain-containing protein</fullName>
    </recommendedName>
</protein>
<dbReference type="GO" id="GO:0008610">
    <property type="term" value="P:lipid biosynthetic process"/>
    <property type="evidence" value="ECO:0007669"/>
    <property type="project" value="InterPro"/>
</dbReference>
<dbReference type="GO" id="GO:0005506">
    <property type="term" value="F:iron ion binding"/>
    <property type="evidence" value="ECO:0007669"/>
    <property type="project" value="InterPro"/>
</dbReference>
<keyword evidence="1" id="KW-0472">Membrane</keyword>
<evidence type="ECO:0000256" key="1">
    <source>
        <dbReference type="SAM" id="Phobius"/>
    </source>
</evidence>
<feature type="transmembrane region" description="Helical" evidence="1">
    <location>
        <begin position="20"/>
        <end position="40"/>
    </location>
</feature>
<dbReference type="AlphaFoldDB" id="A0A1H7LX24"/>
<dbReference type="OrthoDB" id="5965958at2"/>
<proteinExistence type="predicted"/>
<feature type="transmembrane region" description="Helical" evidence="1">
    <location>
        <begin position="145"/>
        <end position="165"/>
    </location>
</feature>
<dbReference type="Proteomes" id="UP000199120">
    <property type="component" value="Unassembled WGS sequence"/>
</dbReference>
<name>A0A1H7LX24_9BURK</name>
<gene>
    <name evidence="3" type="ORF">SAMN05192542_104529</name>
</gene>
<keyword evidence="4" id="KW-1185">Reference proteome</keyword>
<feature type="domain" description="Fatty acid hydroxylase" evidence="2">
    <location>
        <begin position="58"/>
        <end position="213"/>
    </location>
</feature>
<dbReference type="STRING" id="416943.SAMN05445871_3647"/>
<keyword evidence="1" id="KW-1133">Transmembrane helix</keyword>
<organism evidence="3 4">
    <name type="scientific">Paraburkholderia caballeronis</name>
    <dbReference type="NCBI Taxonomy" id="416943"/>
    <lineage>
        <taxon>Bacteria</taxon>
        <taxon>Pseudomonadati</taxon>
        <taxon>Pseudomonadota</taxon>
        <taxon>Betaproteobacteria</taxon>
        <taxon>Burkholderiales</taxon>
        <taxon>Burkholderiaceae</taxon>
        <taxon>Paraburkholderia</taxon>
    </lineage>
</organism>
<sequence length="269" mass="31680">MMTERQRRFREQYKADISPLYNGLLHVAVLYVAGAAAIGYCVHQLHDAGWEWLLAIPVFLAGNFVEWAMHRFVMHRRIDVYALRAIYERHTRQHHQYFTDNEATIDSTREFRIVFFPWRVLVTLGVGGTLLGYIASLIFNANAGYIVFITMVAMYLTYETFHYCCHVHDNWFVRNMPFVNTIRRHHTAHHNMGIMMKYNMNLTFPIADWVLGTTDLRRSLPGTLFNGYSERHVKEELKPIIERFRNDHSRVTLDGPELTVDERRVMTPI</sequence>
<feature type="transmembrane region" description="Helical" evidence="1">
    <location>
        <begin position="52"/>
        <end position="69"/>
    </location>
</feature>
<accession>A0A1H7LX24</accession>
<dbReference type="EMBL" id="FOAJ01000004">
    <property type="protein sequence ID" value="SEL03432.1"/>
    <property type="molecule type" value="Genomic_DNA"/>
</dbReference>
<reference evidence="4" key="1">
    <citation type="submission" date="2016-10" db="EMBL/GenBank/DDBJ databases">
        <authorList>
            <person name="Varghese N."/>
            <person name="Submissions S."/>
        </authorList>
    </citation>
    <scope>NUCLEOTIDE SEQUENCE [LARGE SCALE GENOMIC DNA]</scope>
    <source>
        <strain evidence="4">LMG 26416</strain>
    </source>
</reference>
<feature type="transmembrane region" description="Helical" evidence="1">
    <location>
        <begin position="118"/>
        <end position="139"/>
    </location>
</feature>
<dbReference type="Pfam" id="PF04116">
    <property type="entry name" value="FA_hydroxylase"/>
    <property type="match status" value="1"/>
</dbReference>
<dbReference type="GO" id="GO:0016491">
    <property type="term" value="F:oxidoreductase activity"/>
    <property type="evidence" value="ECO:0007669"/>
    <property type="project" value="InterPro"/>
</dbReference>
<keyword evidence="1" id="KW-0812">Transmembrane</keyword>
<evidence type="ECO:0000313" key="4">
    <source>
        <dbReference type="Proteomes" id="UP000199120"/>
    </source>
</evidence>
<evidence type="ECO:0000313" key="3">
    <source>
        <dbReference type="EMBL" id="SEL03432.1"/>
    </source>
</evidence>
<dbReference type="InterPro" id="IPR006694">
    <property type="entry name" value="Fatty_acid_hydroxylase"/>
</dbReference>